<evidence type="ECO:0000313" key="1">
    <source>
        <dbReference type="EMBL" id="KDR08670.1"/>
    </source>
</evidence>
<accession>A0A067QVX3</accession>
<reference evidence="1 2" key="1">
    <citation type="journal article" date="2014" name="Nat. Commun.">
        <title>Molecular traces of alternative social organization in a termite genome.</title>
        <authorList>
            <person name="Terrapon N."/>
            <person name="Li C."/>
            <person name="Robertson H.M."/>
            <person name="Ji L."/>
            <person name="Meng X."/>
            <person name="Booth W."/>
            <person name="Chen Z."/>
            <person name="Childers C.P."/>
            <person name="Glastad K.M."/>
            <person name="Gokhale K."/>
            <person name="Gowin J."/>
            <person name="Gronenberg W."/>
            <person name="Hermansen R.A."/>
            <person name="Hu H."/>
            <person name="Hunt B.G."/>
            <person name="Huylmans A.K."/>
            <person name="Khalil S.M."/>
            <person name="Mitchell R.D."/>
            <person name="Munoz-Torres M.C."/>
            <person name="Mustard J.A."/>
            <person name="Pan H."/>
            <person name="Reese J.T."/>
            <person name="Scharf M.E."/>
            <person name="Sun F."/>
            <person name="Vogel H."/>
            <person name="Xiao J."/>
            <person name="Yang W."/>
            <person name="Yang Z."/>
            <person name="Yang Z."/>
            <person name="Zhou J."/>
            <person name="Zhu J."/>
            <person name="Brent C.S."/>
            <person name="Elsik C.G."/>
            <person name="Goodisman M.A."/>
            <person name="Liberles D.A."/>
            <person name="Roe R.M."/>
            <person name="Vargo E.L."/>
            <person name="Vilcinskas A."/>
            <person name="Wang J."/>
            <person name="Bornberg-Bauer E."/>
            <person name="Korb J."/>
            <person name="Zhang G."/>
            <person name="Liebig J."/>
        </authorList>
    </citation>
    <scope>NUCLEOTIDE SEQUENCE [LARGE SCALE GENOMIC DNA]</scope>
    <source>
        <tissue evidence="1">Whole organism</tissue>
    </source>
</reference>
<sequence>MDKFRDILQSITDESSASINRATVVVSNFETSVNYEATRSSMPSGYHLHNRRVPETSQVTSLIKTKVCPIPREESKSYRRQTTRSLMIQTEAEGCLCHAPYVMYAPLSHVTRI</sequence>
<name>A0A067QVX3_ZOONE</name>
<dbReference type="InParanoid" id="A0A067QVX3"/>
<proteinExistence type="predicted"/>
<protein>
    <submittedName>
        <fullName evidence="1">Uncharacterized protein</fullName>
    </submittedName>
</protein>
<keyword evidence="2" id="KW-1185">Reference proteome</keyword>
<gene>
    <name evidence="1" type="ORF">L798_01478</name>
</gene>
<dbReference type="EMBL" id="KK853309">
    <property type="protein sequence ID" value="KDR08670.1"/>
    <property type="molecule type" value="Genomic_DNA"/>
</dbReference>
<organism evidence="1 2">
    <name type="scientific">Zootermopsis nevadensis</name>
    <name type="common">Dampwood termite</name>
    <dbReference type="NCBI Taxonomy" id="136037"/>
    <lineage>
        <taxon>Eukaryota</taxon>
        <taxon>Metazoa</taxon>
        <taxon>Ecdysozoa</taxon>
        <taxon>Arthropoda</taxon>
        <taxon>Hexapoda</taxon>
        <taxon>Insecta</taxon>
        <taxon>Pterygota</taxon>
        <taxon>Neoptera</taxon>
        <taxon>Polyneoptera</taxon>
        <taxon>Dictyoptera</taxon>
        <taxon>Blattodea</taxon>
        <taxon>Blattoidea</taxon>
        <taxon>Termitoidae</taxon>
        <taxon>Termopsidae</taxon>
        <taxon>Zootermopsis</taxon>
    </lineage>
</organism>
<dbReference type="AlphaFoldDB" id="A0A067QVX3"/>
<dbReference type="Proteomes" id="UP000027135">
    <property type="component" value="Unassembled WGS sequence"/>
</dbReference>
<evidence type="ECO:0000313" key="2">
    <source>
        <dbReference type="Proteomes" id="UP000027135"/>
    </source>
</evidence>